<dbReference type="Pfam" id="PF04031">
    <property type="entry name" value="Las1"/>
    <property type="match status" value="1"/>
</dbReference>
<keyword evidence="2" id="KW-1185">Reference proteome</keyword>
<dbReference type="GeneID" id="85225005"/>
<dbReference type="GO" id="GO:0004519">
    <property type="term" value="F:endonuclease activity"/>
    <property type="evidence" value="ECO:0007669"/>
    <property type="project" value="InterPro"/>
</dbReference>
<dbReference type="Proteomes" id="UP001217754">
    <property type="component" value="Chromosome 2"/>
</dbReference>
<evidence type="ECO:0000313" key="1">
    <source>
        <dbReference type="EMBL" id="WFD38404.1"/>
    </source>
</evidence>
<organism evidence="1 2">
    <name type="scientific">Malassezia japonica</name>
    <dbReference type="NCBI Taxonomy" id="223818"/>
    <lineage>
        <taxon>Eukaryota</taxon>
        <taxon>Fungi</taxon>
        <taxon>Dikarya</taxon>
        <taxon>Basidiomycota</taxon>
        <taxon>Ustilaginomycotina</taxon>
        <taxon>Malasseziomycetes</taxon>
        <taxon>Malasseziales</taxon>
        <taxon>Malasseziaceae</taxon>
        <taxon>Malassezia</taxon>
    </lineage>
</organism>
<dbReference type="GO" id="GO:0090730">
    <property type="term" value="C:Las1 complex"/>
    <property type="evidence" value="ECO:0007669"/>
    <property type="project" value="InterPro"/>
</dbReference>
<sequence>MRLPRRTPFYAPGHEELQYVHALLYGDANDVAALQSALKITRLWMARAACPQAVEATSLLVQARLLDGLAGESEGTRAAYAMGLVRFVNSIVDTFQTGMFAQSIGAIADRIGLPQWLVQVRHFATHEELPSMAVCREACTMALAWLDQHYWQPTLSPSHEPAADVLDDDEPRREAAAAAAQLLHTYRIQAHALARDRSLALRGAPPLVKTVGDLEQWVQAETARRLALASDGSTLLAGSAPRGEEHGETFTCTASVLMLLVTQLLLPGALIPQTKEQRALQARDDAPLESLPSEHTELWDPLLRAMHAAFPVFLPILIQALAQVAGSGTTAKEKSYAAVARAWLAHLALDAPYDTLHATLDVPRWRQAPSAVDLGSAQDDAESVPVWDATQNSAVLRRIVLQHCMEVASPATWALAQHLAQGPLAERVAALIALHDAAPGTELDVLPEMEARSRLLRGLDRPPPMAVDEAPAAPSALPGWSLAAQWQPTPIGCVDGARPPLLL</sequence>
<dbReference type="RefSeq" id="XP_060121301.1">
    <property type="nucleotide sequence ID" value="XM_060265318.1"/>
</dbReference>
<accession>A0AAF0F1N0</accession>
<gene>
    <name evidence="1" type="primary">LAS1</name>
    <name evidence="1" type="ORF">MJAP1_001356</name>
</gene>
<dbReference type="InterPro" id="IPR007174">
    <property type="entry name" value="Las1"/>
</dbReference>
<proteinExistence type="predicted"/>
<protein>
    <submittedName>
        <fullName evidence="1">rRNA-processing protein las1</fullName>
    </submittedName>
</protein>
<dbReference type="GO" id="GO:0000460">
    <property type="term" value="P:maturation of 5.8S rRNA"/>
    <property type="evidence" value="ECO:0007669"/>
    <property type="project" value="TreeGrafter"/>
</dbReference>
<name>A0AAF0F1N0_9BASI</name>
<evidence type="ECO:0000313" key="2">
    <source>
        <dbReference type="Proteomes" id="UP001217754"/>
    </source>
</evidence>
<dbReference type="GO" id="GO:0000470">
    <property type="term" value="P:maturation of LSU-rRNA"/>
    <property type="evidence" value="ECO:0007669"/>
    <property type="project" value="TreeGrafter"/>
</dbReference>
<reference evidence="1" key="1">
    <citation type="submission" date="2023-03" db="EMBL/GenBank/DDBJ databases">
        <title>Mating type loci evolution in Malassezia.</title>
        <authorList>
            <person name="Coelho M.A."/>
        </authorList>
    </citation>
    <scope>NUCLEOTIDE SEQUENCE</scope>
    <source>
        <strain evidence="1">CBS 9431</strain>
    </source>
</reference>
<dbReference type="EMBL" id="CP119959">
    <property type="protein sequence ID" value="WFD38404.1"/>
    <property type="molecule type" value="Genomic_DNA"/>
</dbReference>
<dbReference type="AlphaFoldDB" id="A0AAF0F1N0"/>
<dbReference type="PANTHER" id="PTHR15002:SF0">
    <property type="entry name" value="RIBOSOMAL BIOGENESIS PROTEIN LAS1L"/>
    <property type="match status" value="1"/>
</dbReference>
<dbReference type="GO" id="GO:0030687">
    <property type="term" value="C:preribosome, large subunit precursor"/>
    <property type="evidence" value="ECO:0007669"/>
    <property type="project" value="TreeGrafter"/>
</dbReference>
<dbReference type="PANTHER" id="PTHR15002">
    <property type="entry name" value="RIBOSOMAL BIOGENESIS PROTEIN LAS1L"/>
    <property type="match status" value="1"/>
</dbReference>